<sequence length="171" mass="19683">MEVVDDCKVRLQIWDTAGQERFRSMAPMYYRGANAAILVYDITSEDSFRDMSTWVQELRKNMSDDLIIHVVGNKSDLASVRRTVPISRTREYVEQTLGSDCVVHEVSAKDDDGVEELFFQITRRLVEHKNEIERITRLKAENAITLQQLEDERLLQSQASHEKDSSVCCGI</sequence>
<organism evidence="2 3">
    <name type="scientific">Podila minutissima</name>
    <dbReference type="NCBI Taxonomy" id="64525"/>
    <lineage>
        <taxon>Eukaryota</taxon>
        <taxon>Fungi</taxon>
        <taxon>Fungi incertae sedis</taxon>
        <taxon>Mucoromycota</taxon>
        <taxon>Mortierellomycotina</taxon>
        <taxon>Mortierellomycetes</taxon>
        <taxon>Mortierellales</taxon>
        <taxon>Mortierellaceae</taxon>
        <taxon>Podila</taxon>
    </lineage>
</organism>
<dbReference type="GO" id="GO:0003924">
    <property type="term" value="F:GTPase activity"/>
    <property type="evidence" value="ECO:0007669"/>
    <property type="project" value="InterPro"/>
</dbReference>
<evidence type="ECO:0000313" key="3">
    <source>
        <dbReference type="Proteomes" id="UP000696485"/>
    </source>
</evidence>
<dbReference type="InterPro" id="IPR005225">
    <property type="entry name" value="Small_GTP-bd"/>
</dbReference>
<dbReference type="Proteomes" id="UP000696485">
    <property type="component" value="Unassembled WGS sequence"/>
</dbReference>
<dbReference type="SMART" id="SM00175">
    <property type="entry name" value="RAB"/>
    <property type="match status" value="1"/>
</dbReference>
<dbReference type="SMART" id="SM00173">
    <property type="entry name" value="RAS"/>
    <property type="match status" value="1"/>
</dbReference>
<keyword evidence="1" id="KW-0547">Nucleotide-binding</keyword>
<name>A0A9P5SDJ6_9FUNG</name>
<dbReference type="FunFam" id="3.40.50.300:FF:001447">
    <property type="entry name" value="Ras-related protein Rab-1B"/>
    <property type="match status" value="1"/>
</dbReference>
<comment type="caution">
    <text evidence="2">The sequence shown here is derived from an EMBL/GenBank/DDBJ whole genome shotgun (WGS) entry which is preliminary data.</text>
</comment>
<reference evidence="2" key="1">
    <citation type="journal article" date="2020" name="Fungal Divers.">
        <title>Resolving the Mortierellaceae phylogeny through synthesis of multi-gene phylogenetics and phylogenomics.</title>
        <authorList>
            <person name="Vandepol N."/>
            <person name="Liber J."/>
            <person name="Desiro A."/>
            <person name="Na H."/>
            <person name="Kennedy M."/>
            <person name="Barry K."/>
            <person name="Grigoriev I.V."/>
            <person name="Miller A.N."/>
            <person name="O'Donnell K."/>
            <person name="Stajich J.E."/>
            <person name="Bonito G."/>
        </authorList>
    </citation>
    <scope>NUCLEOTIDE SEQUENCE</scope>
    <source>
        <strain evidence="2">NVP1</strain>
    </source>
</reference>
<protein>
    <submittedName>
        <fullName evidence="2">Uncharacterized protein</fullName>
    </submittedName>
</protein>
<dbReference type="Gene3D" id="3.40.50.300">
    <property type="entry name" value="P-loop containing nucleotide triphosphate hydrolases"/>
    <property type="match status" value="1"/>
</dbReference>
<evidence type="ECO:0000256" key="1">
    <source>
        <dbReference type="ARBA" id="ARBA00022741"/>
    </source>
</evidence>
<dbReference type="SMART" id="SM00174">
    <property type="entry name" value="RHO"/>
    <property type="match status" value="1"/>
</dbReference>
<proteinExistence type="predicted"/>
<gene>
    <name evidence="2" type="ORF">BG006_010079</name>
</gene>
<dbReference type="PROSITE" id="PS51419">
    <property type="entry name" value="RAB"/>
    <property type="match status" value="1"/>
</dbReference>
<dbReference type="Pfam" id="PF00071">
    <property type="entry name" value="Ras"/>
    <property type="match status" value="1"/>
</dbReference>
<dbReference type="AlphaFoldDB" id="A0A9P5SDJ6"/>
<dbReference type="SUPFAM" id="SSF52540">
    <property type="entry name" value="P-loop containing nucleoside triphosphate hydrolases"/>
    <property type="match status" value="1"/>
</dbReference>
<dbReference type="EMBL" id="JAAAUY010000774">
    <property type="protein sequence ID" value="KAF9326505.1"/>
    <property type="molecule type" value="Genomic_DNA"/>
</dbReference>
<keyword evidence="3" id="KW-1185">Reference proteome</keyword>
<accession>A0A9P5SDJ6</accession>
<dbReference type="InterPro" id="IPR027417">
    <property type="entry name" value="P-loop_NTPase"/>
</dbReference>
<evidence type="ECO:0000313" key="2">
    <source>
        <dbReference type="EMBL" id="KAF9326505.1"/>
    </source>
</evidence>
<dbReference type="GO" id="GO:0005525">
    <property type="term" value="F:GTP binding"/>
    <property type="evidence" value="ECO:0007669"/>
    <property type="project" value="InterPro"/>
</dbReference>
<dbReference type="PROSITE" id="PS51421">
    <property type="entry name" value="RAS"/>
    <property type="match status" value="1"/>
</dbReference>
<dbReference type="PANTHER" id="PTHR47978">
    <property type="match status" value="1"/>
</dbReference>
<dbReference type="PRINTS" id="PR00449">
    <property type="entry name" value="RASTRNSFRMNG"/>
</dbReference>
<dbReference type="NCBIfam" id="TIGR00231">
    <property type="entry name" value="small_GTP"/>
    <property type="match status" value="1"/>
</dbReference>
<dbReference type="InterPro" id="IPR001806">
    <property type="entry name" value="Small_GTPase"/>
</dbReference>